<dbReference type="InterPro" id="IPR024320">
    <property type="entry name" value="LPG_synthase_C"/>
</dbReference>
<evidence type="ECO:0000313" key="13">
    <source>
        <dbReference type="EMBL" id="PMD41244.1"/>
    </source>
</evidence>
<gene>
    <name evidence="13" type="ORF">L207DRAFT_581693</name>
</gene>
<dbReference type="EMBL" id="KZ613944">
    <property type="protein sequence ID" value="PMD41244.1"/>
    <property type="molecule type" value="Genomic_DNA"/>
</dbReference>
<dbReference type="GO" id="GO:0005524">
    <property type="term" value="F:ATP binding"/>
    <property type="evidence" value="ECO:0007669"/>
    <property type="project" value="UniProtKB-KW"/>
</dbReference>
<dbReference type="OrthoDB" id="372395at2759"/>
<evidence type="ECO:0000256" key="10">
    <source>
        <dbReference type="ARBA" id="ARBA00047904"/>
    </source>
</evidence>
<dbReference type="InterPro" id="IPR045864">
    <property type="entry name" value="aa-tRNA-synth_II/BPL/LPL"/>
</dbReference>
<evidence type="ECO:0000256" key="3">
    <source>
        <dbReference type="ARBA" id="ARBA00012841"/>
    </source>
</evidence>
<feature type="region of interest" description="Disordered" evidence="11">
    <location>
        <begin position="280"/>
        <end position="333"/>
    </location>
</feature>
<keyword evidence="14" id="KW-1185">Reference proteome</keyword>
<feature type="compositionally biased region" description="Polar residues" evidence="11">
    <location>
        <begin position="38"/>
        <end position="71"/>
    </location>
</feature>
<dbReference type="NCBIfam" id="TIGR00458">
    <property type="entry name" value="aspS_nondisc"/>
    <property type="match status" value="1"/>
</dbReference>
<evidence type="ECO:0000259" key="12">
    <source>
        <dbReference type="PROSITE" id="PS50862"/>
    </source>
</evidence>
<evidence type="ECO:0000256" key="5">
    <source>
        <dbReference type="ARBA" id="ARBA00022598"/>
    </source>
</evidence>
<dbReference type="AlphaFoldDB" id="A0A2J6RRV1"/>
<dbReference type="EC" id="6.1.1.12" evidence="3"/>
<evidence type="ECO:0000256" key="7">
    <source>
        <dbReference type="ARBA" id="ARBA00022840"/>
    </source>
</evidence>
<evidence type="ECO:0000256" key="8">
    <source>
        <dbReference type="ARBA" id="ARBA00022917"/>
    </source>
</evidence>
<dbReference type="HAMAP" id="MF_02075">
    <property type="entry name" value="Asp_tRNA_synth_type2"/>
    <property type="match status" value="1"/>
</dbReference>
<dbReference type="SUPFAM" id="SSF55681">
    <property type="entry name" value="Class II aaRS and biotin synthetases"/>
    <property type="match status" value="1"/>
</dbReference>
<dbReference type="Pfam" id="PF00152">
    <property type="entry name" value="tRNA-synt_2"/>
    <property type="match status" value="1"/>
</dbReference>
<dbReference type="NCBIfam" id="NF003483">
    <property type="entry name" value="PRK05159.1"/>
    <property type="match status" value="1"/>
</dbReference>
<dbReference type="GO" id="GO:0017101">
    <property type="term" value="C:aminoacyl-tRNA synthetase multienzyme complex"/>
    <property type="evidence" value="ECO:0007669"/>
    <property type="project" value="TreeGrafter"/>
</dbReference>
<dbReference type="Gene3D" id="2.40.50.140">
    <property type="entry name" value="Nucleic acid-binding proteins"/>
    <property type="match status" value="1"/>
</dbReference>
<dbReference type="PANTHER" id="PTHR43450">
    <property type="entry name" value="ASPARTYL-TRNA SYNTHETASE"/>
    <property type="match status" value="1"/>
</dbReference>
<feature type="compositionally biased region" description="Basic and acidic residues" evidence="11">
    <location>
        <begin position="74"/>
        <end position="106"/>
    </location>
</feature>
<comment type="similarity">
    <text evidence="2">Belongs to the class-II aminoacyl-tRNA synthetase family. Type 2 subfamily.</text>
</comment>
<reference evidence="13 14" key="1">
    <citation type="submission" date="2016-04" db="EMBL/GenBank/DDBJ databases">
        <title>A degradative enzymes factory behind the ericoid mycorrhizal symbiosis.</title>
        <authorList>
            <consortium name="DOE Joint Genome Institute"/>
            <person name="Martino E."/>
            <person name="Morin E."/>
            <person name="Grelet G."/>
            <person name="Kuo A."/>
            <person name="Kohler A."/>
            <person name="Daghino S."/>
            <person name="Barry K."/>
            <person name="Choi C."/>
            <person name="Cichocki N."/>
            <person name="Clum A."/>
            <person name="Copeland A."/>
            <person name="Hainaut M."/>
            <person name="Haridas S."/>
            <person name="Labutti K."/>
            <person name="Lindquist E."/>
            <person name="Lipzen A."/>
            <person name="Khouja H.-R."/>
            <person name="Murat C."/>
            <person name="Ohm R."/>
            <person name="Olson A."/>
            <person name="Spatafora J."/>
            <person name="Veneault-Fourrey C."/>
            <person name="Henrissat B."/>
            <person name="Grigoriev I."/>
            <person name="Martin F."/>
            <person name="Perotto S."/>
        </authorList>
    </citation>
    <scope>NUCLEOTIDE SEQUENCE [LARGE SCALE GENOMIC DNA]</scope>
    <source>
        <strain evidence="13 14">F</strain>
    </source>
</reference>
<dbReference type="SUPFAM" id="SSF50249">
    <property type="entry name" value="Nucleic acid-binding proteins"/>
    <property type="match status" value="1"/>
</dbReference>
<proteinExistence type="inferred from homology"/>
<feature type="region of interest" description="Disordered" evidence="11">
    <location>
        <begin position="1"/>
        <end position="106"/>
    </location>
</feature>
<feature type="compositionally biased region" description="Polar residues" evidence="11">
    <location>
        <begin position="296"/>
        <end position="309"/>
    </location>
</feature>
<organism evidence="13 14">
    <name type="scientific">Hyaloscypha variabilis (strain UAMH 11265 / GT02V1 / F)</name>
    <name type="common">Meliniomyces variabilis</name>
    <dbReference type="NCBI Taxonomy" id="1149755"/>
    <lineage>
        <taxon>Eukaryota</taxon>
        <taxon>Fungi</taxon>
        <taxon>Dikarya</taxon>
        <taxon>Ascomycota</taxon>
        <taxon>Pezizomycotina</taxon>
        <taxon>Leotiomycetes</taxon>
        <taxon>Helotiales</taxon>
        <taxon>Hyaloscyphaceae</taxon>
        <taxon>Hyaloscypha</taxon>
        <taxon>Hyaloscypha variabilis</taxon>
    </lineage>
</organism>
<dbReference type="Proteomes" id="UP000235786">
    <property type="component" value="Unassembled WGS sequence"/>
</dbReference>
<dbReference type="InterPro" id="IPR004364">
    <property type="entry name" value="Aa-tRNA-synt_II"/>
</dbReference>
<dbReference type="CDD" id="cd04320">
    <property type="entry name" value="AspRS_cyto_N"/>
    <property type="match status" value="1"/>
</dbReference>
<keyword evidence="5" id="KW-0436">Ligase</keyword>
<evidence type="ECO:0000256" key="9">
    <source>
        <dbReference type="ARBA" id="ARBA00023146"/>
    </source>
</evidence>
<dbReference type="GO" id="GO:0006422">
    <property type="term" value="P:aspartyl-tRNA aminoacylation"/>
    <property type="evidence" value="ECO:0007669"/>
    <property type="project" value="InterPro"/>
</dbReference>
<evidence type="ECO:0000256" key="4">
    <source>
        <dbReference type="ARBA" id="ARBA00022490"/>
    </source>
</evidence>
<dbReference type="InterPro" id="IPR004523">
    <property type="entry name" value="Asp-tRNA_synthase_2"/>
</dbReference>
<protein>
    <recommendedName>
        <fullName evidence="3">aspartate--tRNA ligase</fullName>
        <ecNumber evidence="3">6.1.1.12</ecNumber>
    </recommendedName>
</protein>
<dbReference type="GO" id="GO:0003723">
    <property type="term" value="F:RNA binding"/>
    <property type="evidence" value="ECO:0007669"/>
    <property type="project" value="TreeGrafter"/>
</dbReference>
<dbReference type="FunFam" id="3.30.930.10:FF:000013">
    <property type="entry name" value="Aspartate--tRNA ligase, cytoplasmic"/>
    <property type="match status" value="1"/>
</dbReference>
<dbReference type="STRING" id="1149755.A0A2J6RRV1"/>
<dbReference type="PROSITE" id="PS50862">
    <property type="entry name" value="AA_TRNA_LIGASE_II"/>
    <property type="match status" value="1"/>
</dbReference>
<dbReference type="GO" id="GO:0005829">
    <property type="term" value="C:cytosol"/>
    <property type="evidence" value="ECO:0007669"/>
    <property type="project" value="TreeGrafter"/>
</dbReference>
<sequence length="1061" mass="120241">MSFLKKPFQKLKELSNNNSTLDKSNANDSVPSKVEGINSATGSGTESPNGKANGKTNGTSTPITNGTSTPKLNGDSKRQSREILQAERAKKSMDRERAKVETKKRESMARIEDERFLKEGPPALTKLYRPYSMNQSKRWTHEDRLLFKNLDWEKLEGEIVTFRARIHTLRRMSAKLVFIVFRQQTITIQGVLQSFKARHELAAGEENEGTISEQMVRSVEHYPSETIVVVIARVRKAPKRVKNATIHDHELEVWEVHRVGELTENVPFTVYDAENINRDREDIEDDDDESAMASLYPSSGDTPASNTPKDTPKVGTPKVGTPKQGSPRTSTDLSRFSLDRFSKGRTSKDDIGSRTSMDVFRQQRSLPQRVRLNNRIVDLRTAPAQSIFRIQSGICNLFRSYLDGQGFIEIHTPKLQGGASESGATVFEVDYFGRPAFLAQSPQLPKQMCIAADFERVYEIGPVFRAEDSNTPRHLTEYTGLDLEMALEEHYYEALTIIDGMFKNLWQGIYDRYQKEIDIISHFYPHDKVQWLAETPRIPFSEGVKMLIEDGWVDEDGNPPSELEDLATRAEIRLGALVKEKYKTDYYILDKFPSSVRPFYAMPDPTDDRFTNSFDIFMRGQEILTGGQRIHDARFLEKRMKAKGLKPESMTEYLEGFRWGAPPHAGCGIGLERLTYLFLNLGNIRLASLFPRDPKSLPARPPTLKLRHEEASTTNPPWERTDLENNPTDGITEREKQLQPLEKLIANYGDAANTSWLDKRYHVWRHASTGAAQGFVISHNYAIAVGEPLCAKSQYPQIVSAYLQFLKDEHKDLKPLWMIVGPDIEEYLGEKFLWRTLACIAEERADPRNNPASKDKDLARKLRHAENEGMKEIDLPVGPVDAELQAKIDARIQDWHKNRKGTQVHLTQIRPWIDWEHRRYYYSQGPDGTIHAICVLHQLSPQNGYQVKFSLEFPGAPSGTIESLILHSMKAIAAADPECKQVTFGTGAMGTLEGGRNLGKTKVRALKKAYEAINRQFKLTNKSEFREKMGVRNEAVYVAYPRGGLGAGGIQALMAFLKEDG</sequence>
<dbReference type="CDD" id="cd00776">
    <property type="entry name" value="AsxRS_core"/>
    <property type="match status" value="1"/>
</dbReference>
<keyword evidence="6" id="KW-0547">Nucleotide-binding</keyword>
<dbReference type="GO" id="GO:0004815">
    <property type="term" value="F:aspartate-tRNA ligase activity"/>
    <property type="evidence" value="ECO:0007669"/>
    <property type="project" value="UniProtKB-EC"/>
</dbReference>
<comment type="subcellular location">
    <subcellularLocation>
        <location evidence="1">Cytoplasm</location>
    </subcellularLocation>
</comment>
<feature type="domain" description="Aminoacyl-transfer RNA synthetases class-II family profile" evidence="12">
    <location>
        <begin position="388"/>
        <end position="691"/>
    </location>
</feature>
<dbReference type="Gene3D" id="3.30.930.10">
    <property type="entry name" value="Bira Bifunctional Protein, Domain 2"/>
    <property type="match status" value="1"/>
</dbReference>
<feature type="compositionally biased region" description="Polar residues" evidence="11">
    <location>
        <begin position="323"/>
        <end position="333"/>
    </location>
</feature>
<dbReference type="PANTHER" id="PTHR43450:SF2">
    <property type="entry name" value="ASPARTATE--TRNA LIGASE"/>
    <property type="match status" value="1"/>
</dbReference>
<evidence type="ECO:0000256" key="2">
    <source>
        <dbReference type="ARBA" id="ARBA00005312"/>
    </source>
</evidence>
<dbReference type="InterPro" id="IPR002312">
    <property type="entry name" value="Asp/Asn-tRNA-synth_IIb"/>
</dbReference>
<keyword evidence="7" id="KW-0067">ATP-binding</keyword>
<evidence type="ECO:0000256" key="6">
    <source>
        <dbReference type="ARBA" id="ARBA00022741"/>
    </source>
</evidence>
<dbReference type="PRINTS" id="PR01042">
    <property type="entry name" value="TRNASYNTHASP"/>
</dbReference>
<dbReference type="InterPro" id="IPR006195">
    <property type="entry name" value="aa-tRNA-synth_II"/>
</dbReference>
<evidence type="ECO:0000256" key="1">
    <source>
        <dbReference type="ARBA" id="ARBA00004496"/>
    </source>
</evidence>
<keyword evidence="8" id="KW-0648">Protein biosynthesis</keyword>
<feature type="compositionally biased region" description="Polar residues" evidence="11">
    <location>
        <begin position="14"/>
        <end position="30"/>
    </location>
</feature>
<accession>A0A2J6RRV1</accession>
<feature type="region of interest" description="Disordered" evidence="11">
    <location>
        <begin position="698"/>
        <end position="733"/>
    </location>
</feature>
<comment type="catalytic activity">
    <reaction evidence="10">
        <text>tRNA(Asp) + L-aspartate + ATP = L-aspartyl-tRNA(Asp) + AMP + diphosphate</text>
        <dbReference type="Rhea" id="RHEA:19649"/>
        <dbReference type="Rhea" id="RHEA-COMP:9660"/>
        <dbReference type="Rhea" id="RHEA-COMP:9678"/>
        <dbReference type="ChEBI" id="CHEBI:29991"/>
        <dbReference type="ChEBI" id="CHEBI:30616"/>
        <dbReference type="ChEBI" id="CHEBI:33019"/>
        <dbReference type="ChEBI" id="CHEBI:78442"/>
        <dbReference type="ChEBI" id="CHEBI:78516"/>
        <dbReference type="ChEBI" id="CHEBI:456215"/>
        <dbReference type="EC" id="6.1.1.12"/>
    </reaction>
</comment>
<dbReference type="Pfam" id="PF09924">
    <property type="entry name" value="LPG_synthase_C"/>
    <property type="match status" value="1"/>
</dbReference>
<evidence type="ECO:0000256" key="11">
    <source>
        <dbReference type="SAM" id="MobiDB-lite"/>
    </source>
</evidence>
<evidence type="ECO:0000313" key="14">
    <source>
        <dbReference type="Proteomes" id="UP000235786"/>
    </source>
</evidence>
<keyword evidence="9 13" id="KW-0030">Aminoacyl-tRNA synthetase</keyword>
<keyword evidence="4" id="KW-0963">Cytoplasm</keyword>
<dbReference type="InterPro" id="IPR012340">
    <property type="entry name" value="NA-bd_OB-fold"/>
</dbReference>
<name>A0A2J6RRV1_HYAVF</name>